<dbReference type="EMBL" id="JAENIM010000008">
    <property type="protein sequence ID" value="MBK1789652.1"/>
    <property type="molecule type" value="Genomic_DNA"/>
</dbReference>
<dbReference type="InterPro" id="IPR025402">
    <property type="entry name" value="DMP19_C"/>
</dbReference>
<reference evidence="2" key="1">
    <citation type="submission" date="2021-01" db="EMBL/GenBank/DDBJ databases">
        <title>Modified the classification status of verrucomicrobia.</title>
        <authorList>
            <person name="Feng X."/>
        </authorList>
    </citation>
    <scope>NUCLEOTIDE SEQUENCE</scope>
    <source>
        <strain evidence="2">_KCTC 22039</strain>
    </source>
</reference>
<name>A0A8J7MC21_9BACT</name>
<organism evidence="2 3">
    <name type="scientific">Persicirhabdus sediminis</name>
    <dbReference type="NCBI Taxonomy" id="454144"/>
    <lineage>
        <taxon>Bacteria</taxon>
        <taxon>Pseudomonadati</taxon>
        <taxon>Verrucomicrobiota</taxon>
        <taxon>Verrucomicrobiia</taxon>
        <taxon>Verrucomicrobiales</taxon>
        <taxon>Verrucomicrobiaceae</taxon>
        <taxon>Persicirhabdus</taxon>
    </lineage>
</organism>
<comment type="caution">
    <text evidence="2">The sequence shown here is derived from an EMBL/GenBank/DDBJ whole genome shotgun (WGS) entry which is preliminary data.</text>
</comment>
<protein>
    <submittedName>
        <fullName evidence="2">DUF4375 domain-containing protein</fullName>
    </submittedName>
</protein>
<keyword evidence="3" id="KW-1185">Reference proteome</keyword>
<sequence>MNETAEMLIKEGFSFTANYVDERYIMSGCTVDDLDRVSKAVWLISWFLMDINGTGIDLYIVGAGGDHFPEFMNILDEIGAEGSRLKLASVCGIFPDGQFPESQEDREDIFYKFMEERPEEYELLTRDVDEFFSSGEEMLGTMYVEYIRRTIR</sequence>
<feature type="domain" description="DNA mimic protein DMP19 C-terminal" evidence="1">
    <location>
        <begin position="33"/>
        <end position="149"/>
    </location>
</feature>
<dbReference type="AlphaFoldDB" id="A0A8J7MC21"/>
<evidence type="ECO:0000313" key="2">
    <source>
        <dbReference type="EMBL" id="MBK1789652.1"/>
    </source>
</evidence>
<dbReference type="Pfam" id="PF14300">
    <property type="entry name" value="DMP19"/>
    <property type="match status" value="1"/>
</dbReference>
<dbReference type="Gene3D" id="1.20.1420.60">
    <property type="match status" value="1"/>
</dbReference>
<evidence type="ECO:0000259" key="1">
    <source>
        <dbReference type="Pfam" id="PF14300"/>
    </source>
</evidence>
<accession>A0A8J7MC21</accession>
<evidence type="ECO:0000313" key="3">
    <source>
        <dbReference type="Proteomes" id="UP000624703"/>
    </source>
</evidence>
<proteinExistence type="predicted"/>
<dbReference type="Proteomes" id="UP000624703">
    <property type="component" value="Unassembled WGS sequence"/>
</dbReference>
<dbReference type="RefSeq" id="WP_200309678.1">
    <property type="nucleotide sequence ID" value="NZ_JAENIM010000008.1"/>
</dbReference>
<gene>
    <name evidence="2" type="ORF">JIN82_00640</name>
</gene>